<evidence type="ECO:0000313" key="2">
    <source>
        <dbReference type="Proteomes" id="UP001359559"/>
    </source>
</evidence>
<protein>
    <submittedName>
        <fullName evidence="1">Uncharacterized protein</fullName>
    </submittedName>
</protein>
<name>A0AAN9JRI5_CLITE</name>
<proteinExistence type="predicted"/>
<dbReference type="EMBL" id="JAYKXN010000003">
    <property type="protein sequence ID" value="KAK7302758.1"/>
    <property type="molecule type" value="Genomic_DNA"/>
</dbReference>
<evidence type="ECO:0000313" key="1">
    <source>
        <dbReference type="EMBL" id="KAK7302758.1"/>
    </source>
</evidence>
<gene>
    <name evidence="1" type="ORF">RJT34_13654</name>
</gene>
<keyword evidence="2" id="KW-1185">Reference proteome</keyword>
<accession>A0AAN9JRI5</accession>
<sequence>MTWEEREKRIHSHIPTISLPPSVTNIGTFLSPAIPVTQHAIIINKVSSPNLSSSAATNNHDTTLSLSLSCLIITLHTNQRLIKI</sequence>
<comment type="caution">
    <text evidence="1">The sequence shown here is derived from an EMBL/GenBank/DDBJ whole genome shotgun (WGS) entry which is preliminary data.</text>
</comment>
<dbReference type="Proteomes" id="UP001359559">
    <property type="component" value="Unassembled WGS sequence"/>
</dbReference>
<organism evidence="1 2">
    <name type="scientific">Clitoria ternatea</name>
    <name type="common">Butterfly pea</name>
    <dbReference type="NCBI Taxonomy" id="43366"/>
    <lineage>
        <taxon>Eukaryota</taxon>
        <taxon>Viridiplantae</taxon>
        <taxon>Streptophyta</taxon>
        <taxon>Embryophyta</taxon>
        <taxon>Tracheophyta</taxon>
        <taxon>Spermatophyta</taxon>
        <taxon>Magnoliopsida</taxon>
        <taxon>eudicotyledons</taxon>
        <taxon>Gunneridae</taxon>
        <taxon>Pentapetalae</taxon>
        <taxon>rosids</taxon>
        <taxon>fabids</taxon>
        <taxon>Fabales</taxon>
        <taxon>Fabaceae</taxon>
        <taxon>Papilionoideae</taxon>
        <taxon>50 kb inversion clade</taxon>
        <taxon>NPAAA clade</taxon>
        <taxon>indigoferoid/millettioid clade</taxon>
        <taxon>Phaseoleae</taxon>
        <taxon>Clitoria</taxon>
    </lineage>
</organism>
<reference evidence="1 2" key="1">
    <citation type="submission" date="2024-01" db="EMBL/GenBank/DDBJ databases">
        <title>The genomes of 5 underutilized Papilionoideae crops provide insights into root nodulation and disease resistance.</title>
        <authorList>
            <person name="Yuan L."/>
        </authorList>
    </citation>
    <scope>NUCLEOTIDE SEQUENCE [LARGE SCALE GENOMIC DNA]</scope>
    <source>
        <strain evidence="1">LY-2023</strain>
        <tissue evidence="1">Leaf</tissue>
    </source>
</reference>
<dbReference type="AlphaFoldDB" id="A0AAN9JRI5"/>